<dbReference type="InterPro" id="IPR006029">
    <property type="entry name" value="Neurotrans-gated_channel_TM"/>
</dbReference>
<comment type="subcellular location">
    <subcellularLocation>
        <location evidence="1">Membrane</location>
        <topology evidence="1">Multi-pass membrane protein</topology>
    </subcellularLocation>
</comment>
<dbReference type="PRINTS" id="PR00252">
    <property type="entry name" value="NRIONCHANNEL"/>
</dbReference>
<evidence type="ECO:0000259" key="7">
    <source>
        <dbReference type="Pfam" id="PF02932"/>
    </source>
</evidence>
<dbReference type="InterPro" id="IPR018000">
    <property type="entry name" value="Neurotransmitter_ion_chnl_CS"/>
</dbReference>
<name>A0A9D4RXL7_DREPO</name>
<keyword evidence="5" id="KW-0407">Ion channel</keyword>
<dbReference type="Pfam" id="PF02932">
    <property type="entry name" value="Neur_chan_memb"/>
    <property type="match status" value="1"/>
</dbReference>
<proteinExistence type="inferred from homology"/>
<dbReference type="Proteomes" id="UP000828390">
    <property type="component" value="Unassembled WGS sequence"/>
</dbReference>
<dbReference type="InterPro" id="IPR006202">
    <property type="entry name" value="Neur_chan_lig-bd"/>
</dbReference>
<dbReference type="CDD" id="cd18989">
    <property type="entry name" value="LGIC_ECD_cation"/>
    <property type="match status" value="1"/>
</dbReference>
<feature type="transmembrane region" description="Helical" evidence="5">
    <location>
        <begin position="364"/>
        <end position="385"/>
    </location>
</feature>
<feature type="domain" description="Neurotransmitter-gated ion-channel transmembrane" evidence="7">
    <location>
        <begin position="199"/>
        <end position="289"/>
    </location>
</feature>
<dbReference type="InterPro" id="IPR006201">
    <property type="entry name" value="Neur_channel"/>
</dbReference>
<reference evidence="8" key="2">
    <citation type="submission" date="2020-11" db="EMBL/GenBank/DDBJ databases">
        <authorList>
            <person name="McCartney M.A."/>
            <person name="Auch B."/>
            <person name="Kono T."/>
            <person name="Mallez S."/>
            <person name="Becker A."/>
            <person name="Gohl D.M."/>
            <person name="Silverstein K.A.T."/>
            <person name="Koren S."/>
            <person name="Bechman K.B."/>
            <person name="Herman A."/>
            <person name="Abrahante J.E."/>
            <person name="Garbe J."/>
        </authorList>
    </citation>
    <scope>NUCLEOTIDE SEQUENCE</scope>
    <source>
        <strain evidence="8">Duluth1</strain>
        <tissue evidence="8">Whole animal</tissue>
    </source>
</reference>
<feature type="transmembrane region" description="Helical" evidence="5">
    <location>
        <begin position="192"/>
        <end position="215"/>
    </location>
</feature>
<dbReference type="AlphaFoldDB" id="A0A9D4RXL7"/>
<dbReference type="CDD" id="cd19051">
    <property type="entry name" value="LGIC_TM_cation"/>
    <property type="match status" value="1"/>
</dbReference>
<evidence type="ECO:0000256" key="2">
    <source>
        <dbReference type="ARBA" id="ARBA00022692"/>
    </source>
</evidence>
<dbReference type="GO" id="GO:0004888">
    <property type="term" value="F:transmembrane signaling receptor activity"/>
    <property type="evidence" value="ECO:0007669"/>
    <property type="project" value="InterPro"/>
</dbReference>
<evidence type="ECO:0000313" key="8">
    <source>
        <dbReference type="EMBL" id="KAH3882735.1"/>
    </source>
</evidence>
<keyword evidence="9" id="KW-1185">Reference proteome</keyword>
<comment type="caution">
    <text evidence="8">The sequence shown here is derived from an EMBL/GenBank/DDBJ whole genome shotgun (WGS) entry which is preliminary data.</text>
</comment>
<evidence type="ECO:0000256" key="4">
    <source>
        <dbReference type="ARBA" id="ARBA00023136"/>
    </source>
</evidence>
<dbReference type="SUPFAM" id="SSF63712">
    <property type="entry name" value="Nicotinic receptor ligand binding domain-like"/>
    <property type="match status" value="1"/>
</dbReference>
<comment type="similarity">
    <text evidence="5">Belongs to the ligand-gated ion channel (TC 1.A.9) family.</text>
</comment>
<reference evidence="8" key="1">
    <citation type="journal article" date="2019" name="bioRxiv">
        <title>The Genome of the Zebra Mussel, Dreissena polymorpha: A Resource for Invasive Species Research.</title>
        <authorList>
            <person name="McCartney M.A."/>
            <person name="Auch B."/>
            <person name="Kono T."/>
            <person name="Mallez S."/>
            <person name="Zhang Y."/>
            <person name="Obille A."/>
            <person name="Becker A."/>
            <person name="Abrahante J.E."/>
            <person name="Garbe J."/>
            <person name="Badalamenti J.P."/>
            <person name="Herman A."/>
            <person name="Mangelson H."/>
            <person name="Liachko I."/>
            <person name="Sullivan S."/>
            <person name="Sone E.D."/>
            <person name="Koren S."/>
            <person name="Silverstein K.A.T."/>
            <person name="Beckman K.B."/>
            <person name="Gohl D.M."/>
        </authorList>
    </citation>
    <scope>NUCLEOTIDE SEQUENCE</scope>
    <source>
        <strain evidence="8">Duluth1</strain>
        <tissue evidence="8">Whole animal</tissue>
    </source>
</reference>
<dbReference type="Pfam" id="PF02931">
    <property type="entry name" value="Neur_chan_LBD"/>
    <property type="match status" value="1"/>
</dbReference>
<evidence type="ECO:0000256" key="1">
    <source>
        <dbReference type="ARBA" id="ARBA00004141"/>
    </source>
</evidence>
<dbReference type="InterPro" id="IPR038050">
    <property type="entry name" value="Neuro_actylchol_rec"/>
</dbReference>
<evidence type="ECO:0000256" key="3">
    <source>
        <dbReference type="ARBA" id="ARBA00022989"/>
    </source>
</evidence>
<dbReference type="Gene3D" id="2.70.170.10">
    <property type="entry name" value="Neurotransmitter-gated ion-channel ligand-binding domain"/>
    <property type="match status" value="1"/>
</dbReference>
<dbReference type="PANTHER" id="PTHR18945">
    <property type="entry name" value="NEUROTRANSMITTER GATED ION CHANNEL"/>
    <property type="match status" value="1"/>
</dbReference>
<dbReference type="PROSITE" id="PS00236">
    <property type="entry name" value="NEUROTR_ION_CHANNEL"/>
    <property type="match status" value="1"/>
</dbReference>
<feature type="transmembrane region" description="Helical" evidence="5">
    <location>
        <begin position="260"/>
        <end position="279"/>
    </location>
</feature>
<dbReference type="GO" id="GO:0016020">
    <property type="term" value="C:membrane"/>
    <property type="evidence" value="ECO:0007669"/>
    <property type="project" value="UniProtKB-SubCell"/>
</dbReference>
<feature type="transmembrane region" description="Helical" evidence="5">
    <location>
        <begin position="222"/>
        <end position="240"/>
    </location>
</feature>
<dbReference type="EMBL" id="JAIWYP010000001">
    <property type="protein sequence ID" value="KAH3882735.1"/>
    <property type="molecule type" value="Genomic_DNA"/>
</dbReference>
<dbReference type="SUPFAM" id="SSF90112">
    <property type="entry name" value="Neurotransmitter-gated ion-channel transmembrane pore"/>
    <property type="match status" value="1"/>
</dbReference>
<dbReference type="FunFam" id="2.70.170.10:FF:000028">
    <property type="entry name" value="AcetylCholine Receptor"/>
    <property type="match status" value="1"/>
</dbReference>
<dbReference type="GO" id="GO:0005230">
    <property type="term" value="F:extracellular ligand-gated monoatomic ion channel activity"/>
    <property type="evidence" value="ECO:0007669"/>
    <property type="project" value="InterPro"/>
</dbReference>
<sequence length="386" mass="43679">MPRNVKSSDPLNVGIELYLMSIDEINEVRQTISIIAFLEFTWTDTFLAWTPFEYSNITSINVKVKDIWTPDIVLESTLDKQTDLLDKDGNAIISSDGSVLMWPYGRYTVSCKIFIGQFPFDEQTCVFDFLSWTFPSSNIVLNSSSTEISKKYYKESGEWTLKRGKVISESRPTGEDTWDHVVFTIELQRKSLFVVLNIMLPIICISFLNTFCFMLPSDGGERITYCISLFLTLAVFMTIVNDSLPETSDEVSKFGVYIGLQLIGCGLSIIATVFSLYCYHKSDHKHVNVCVQFFVRAMCVSRCHHTSRQQDINNVDENTSNGEFITAASATIVECDTCLSDENGTIHQSPPITWKMVSFALDRLCFMASIVWHVLLISVLLVVMVS</sequence>
<evidence type="ECO:0000313" key="9">
    <source>
        <dbReference type="Proteomes" id="UP000828390"/>
    </source>
</evidence>
<dbReference type="InterPro" id="IPR036734">
    <property type="entry name" value="Neur_chan_lig-bd_sf"/>
</dbReference>
<accession>A0A9D4RXL7</accession>
<evidence type="ECO:0000259" key="6">
    <source>
        <dbReference type="Pfam" id="PF02931"/>
    </source>
</evidence>
<protein>
    <submittedName>
        <fullName evidence="8">Uncharacterized protein</fullName>
    </submittedName>
</protein>
<dbReference type="InterPro" id="IPR036719">
    <property type="entry name" value="Neuro-gated_channel_TM_sf"/>
</dbReference>
<keyword evidence="2 5" id="KW-0812">Transmembrane</keyword>
<gene>
    <name evidence="8" type="ORF">DPMN_006680</name>
</gene>
<keyword evidence="5" id="KW-0406">Ion transport</keyword>
<evidence type="ECO:0000256" key="5">
    <source>
        <dbReference type="RuleBase" id="RU000687"/>
    </source>
</evidence>
<feature type="domain" description="Neurotransmitter-gated ion-channel ligand-binding" evidence="6">
    <location>
        <begin position="4"/>
        <end position="190"/>
    </location>
</feature>
<keyword evidence="3 5" id="KW-1133">Transmembrane helix</keyword>
<organism evidence="8 9">
    <name type="scientific">Dreissena polymorpha</name>
    <name type="common">Zebra mussel</name>
    <name type="synonym">Mytilus polymorpha</name>
    <dbReference type="NCBI Taxonomy" id="45954"/>
    <lineage>
        <taxon>Eukaryota</taxon>
        <taxon>Metazoa</taxon>
        <taxon>Spiralia</taxon>
        <taxon>Lophotrochozoa</taxon>
        <taxon>Mollusca</taxon>
        <taxon>Bivalvia</taxon>
        <taxon>Autobranchia</taxon>
        <taxon>Heteroconchia</taxon>
        <taxon>Euheterodonta</taxon>
        <taxon>Imparidentia</taxon>
        <taxon>Neoheterodontei</taxon>
        <taxon>Myida</taxon>
        <taxon>Dreissenoidea</taxon>
        <taxon>Dreissenidae</taxon>
        <taxon>Dreissena</taxon>
    </lineage>
</organism>
<keyword evidence="5" id="KW-0813">Transport</keyword>
<keyword evidence="4 5" id="KW-0472">Membrane</keyword>
<dbReference type="Gene3D" id="1.20.58.390">
    <property type="entry name" value="Neurotransmitter-gated ion-channel transmembrane domain"/>
    <property type="match status" value="1"/>
</dbReference>